<keyword evidence="3 9" id="KW-0479">Metal-binding</keyword>
<evidence type="ECO:0000256" key="1">
    <source>
        <dbReference type="ARBA" id="ARBA00005165"/>
    </source>
</evidence>
<organism evidence="13 14">
    <name type="scientific">Salinisphaera hydrothermalis (strain C41B8)</name>
    <dbReference type="NCBI Taxonomy" id="1304275"/>
    <lineage>
        <taxon>Bacteria</taxon>
        <taxon>Pseudomonadati</taxon>
        <taxon>Pseudomonadota</taxon>
        <taxon>Gammaproteobacteria</taxon>
        <taxon>Salinisphaerales</taxon>
        <taxon>Salinisphaeraceae</taxon>
        <taxon>Salinisphaera</taxon>
    </lineage>
</organism>
<dbReference type="NCBIfam" id="TIGR00693">
    <property type="entry name" value="thiE"/>
    <property type="match status" value="1"/>
</dbReference>
<comment type="caution">
    <text evidence="9">Lacks conserved residue(s) required for the propagation of feature annotation.</text>
</comment>
<evidence type="ECO:0000256" key="3">
    <source>
        <dbReference type="ARBA" id="ARBA00022723"/>
    </source>
</evidence>
<keyword evidence="2 9" id="KW-0808">Transferase</keyword>
<evidence type="ECO:0000256" key="8">
    <source>
        <dbReference type="ARBA" id="ARBA00047883"/>
    </source>
</evidence>
<dbReference type="PANTHER" id="PTHR20857:SF15">
    <property type="entry name" value="THIAMINE-PHOSPHATE SYNTHASE"/>
    <property type="match status" value="1"/>
</dbReference>
<gene>
    <name evidence="9" type="primary">thiE</name>
    <name evidence="13" type="ORF">C41B8_00575</name>
</gene>
<proteinExistence type="inferred from homology"/>
<accession>A0A084IR64</accession>
<feature type="binding site" evidence="9">
    <location>
        <begin position="36"/>
        <end position="40"/>
    </location>
    <ligand>
        <name>4-amino-2-methyl-5-(diphosphooxymethyl)pyrimidine</name>
        <dbReference type="ChEBI" id="CHEBI:57841"/>
    </ligand>
</feature>
<feature type="binding site" evidence="9">
    <location>
        <position position="106"/>
    </location>
    <ligand>
        <name>4-amino-2-methyl-5-(diphosphooxymethyl)pyrimidine</name>
        <dbReference type="ChEBI" id="CHEBI:57841"/>
    </ligand>
</feature>
<dbReference type="PANTHER" id="PTHR20857">
    <property type="entry name" value="THIAMINE-PHOSPHATE PYROPHOSPHORYLASE"/>
    <property type="match status" value="1"/>
</dbReference>
<dbReference type="SUPFAM" id="SSF51391">
    <property type="entry name" value="Thiamin phosphate synthase"/>
    <property type="match status" value="1"/>
</dbReference>
<dbReference type="EC" id="2.5.1.3" evidence="9"/>
<dbReference type="GO" id="GO:0005737">
    <property type="term" value="C:cytoplasm"/>
    <property type="evidence" value="ECO:0007669"/>
    <property type="project" value="TreeGrafter"/>
</dbReference>
<evidence type="ECO:0000256" key="4">
    <source>
        <dbReference type="ARBA" id="ARBA00022842"/>
    </source>
</evidence>
<protein>
    <recommendedName>
        <fullName evidence="9">Thiamine-phosphate synthase</fullName>
        <shortName evidence="9">TP synthase</shortName>
        <shortName evidence="9">TPS</shortName>
        <ecNumber evidence="9">2.5.1.3</ecNumber>
    </recommendedName>
    <alternativeName>
        <fullName evidence="9">Thiamine-phosphate pyrophosphorylase</fullName>
        <shortName evidence="9">TMP pyrophosphorylase</shortName>
        <shortName evidence="9">TMP-PPase</shortName>
    </alternativeName>
</protein>
<dbReference type="InterPro" id="IPR034291">
    <property type="entry name" value="TMP_synthase"/>
</dbReference>
<dbReference type="AlphaFoldDB" id="A0A084IR64"/>
<comment type="catalytic activity">
    <reaction evidence="8 9 10">
        <text>2-[(2R,5Z)-2-carboxy-4-methylthiazol-5(2H)-ylidene]ethyl phosphate + 4-amino-2-methyl-5-(diphosphooxymethyl)pyrimidine + 2 H(+) = thiamine phosphate + CO2 + diphosphate</text>
        <dbReference type="Rhea" id="RHEA:47844"/>
        <dbReference type="ChEBI" id="CHEBI:15378"/>
        <dbReference type="ChEBI" id="CHEBI:16526"/>
        <dbReference type="ChEBI" id="CHEBI:33019"/>
        <dbReference type="ChEBI" id="CHEBI:37575"/>
        <dbReference type="ChEBI" id="CHEBI:57841"/>
        <dbReference type="ChEBI" id="CHEBI:62899"/>
        <dbReference type="EC" id="2.5.1.3"/>
    </reaction>
</comment>
<dbReference type="Proteomes" id="UP000028302">
    <property type="component" value="Unassembled WGS sequence"/>
</dbReference>
<dbReference type="HAMAP" id="MF_00097">
    <property type="entry name" value="TMP_synthase"/>
    <property type="match status" value="1"/>
</dbReference>
<feature type="domain" description="Thiamine phosphate synthase/TenI" evidence="12">
    <location>
        <begin position="7"/>
        <end position="184"/>
    </location>
</feature>
<feature type="binding site" evidence="9">
    <location>
        <position position="87"/>
    </location>
    <ligand>
        <name>Mg(2+)</name>
        <dbReference type="ChEBI" id="CHEBI:18420"/>
    </ligand>
</feature>
<dbReference type="STRING" id="1304275.C41B8_00575"/>
<dbReference type="UniPathway" id="UPA00060">
    <property type="reaction ID" value="UER00141"/>
</dbReference>
<evidence type="ECO:0000256" key="11">
    <source>
        <dbReference type="RuleBase" id="RU004253"/>
    </source>
</evidence>
<dbReference type="InterPro" id="IPR022998">
    <property type="entry name" value="ThiamineP_synth_TenI"/>
</dbReference>
<dbReference type="eggNOG" id="COG0352">
    <property type="taxonomic scope" value="Bacteria"/>
</dbReference>
<comment type="catalytic activity">
    <reaction evidence="7 9 10">
        <text>2-(2-carboxy-4-methylthiazol-5-yl)ethyl phosphate + 4-amino-2-methyl-5-(diphosphooxymethyl)pyrimidine + 2 H(+) = thiamine phosphate + CO2 + diphosphate</text>
        <dbReference type="Rhea" id="RHEA:47848"/>
        <dbReference type="ChEBI" id="CHEBI:15378"/>
        <dbReference type="ChEBI" id="CHEBI:16526"/>
        <dbReference type="ChEBI" id="CHEBI:33019"/>
        <dbReference type="ChEBI" id="CHEBI:37575"/>
        <dbReference type="ChEBI" id="CHEBI:57841"/>
        <dbReference type="ChEBI" id="CHEBI:62890"/>
        <dbReference type="EC" id="2.5.1.3"/>
    </reaction>
</comment>
<dbReference type="GO" id="GO:0009229">
    <property type="term" value="P:thiamine diphosphate biosynthetic process"/>
    <property type="evidence" value="ECO:0007669"/>
    <property type="project" value="UniProtKB-UniRule"/>
</dbReference>
<evidence type="ECO:0000313" key="14">
    <source>
        <dbReference type="Proteomes" id="UP000028302"/>
    </source>
</evidence>
<dbReference type="EMBL" id="APNK01000001">
    <property type="protein sequence ID" value="KEZ79198.1"/>
    <property type="molecule type" value="Genomic_DNA"/>
</dbReference>
<dbReference type="GO" id="GO:0000287">
    <property type="term" value="F:magnesium ion binding"/>
    <property type="evidence" value="ECO:0007669"/>
    <property type="project" value="UniProtKB-UniRule"/>
</dbReference>
<dbReference type="InterPro" id="IPR036206">
    <property type="entry name" value="ThiamineP_synth_sf"/>
</dbReference>
<reference evidence="13 14" key="1">
    <citation type="submission" date="2013-03" db="EMBL/GenBank/DDBJ databases">
        <title>Salinisphaera hydrothermalis C41B8 Genome Sequencing.</title>
        <authorList>
            <person name="Li C."/>
            <person name="Lai Q."/>
            <person name="Shao Z."/>
        </authorList>
    </citation>
    <scope>NUCLEOTIDE SEQUENCE [LARGE SCALE GENOMIC DNA]</scope>
    <source>
        <strain evidence="13 14">C41B8</strain>
    </source>
</reference>
<feature type="binding site" evidence="9">
    <location>
        <position position="67"/>
    </location>
    <ligand>
        <name>4-amino-2-methyl-5-(diphosphooxymethyl)pyrimidine</name>
        <dbReference type="ChEBI" id="CHEBI:57841"/>
    </ligand>
</feature>
<evidence type="ECO:0000259" key="12">
    <source>
        <dbReference type="Pfam" id="PF02581"/>
    </source>
</evidence>
<comment type="function">
    <text evidence="9">Condenses 4-methyl-5-(beta-hydroxyethyl)thiazole monophosphate (THZ-P) and 2-methyl-4-amino-5-hydroxymethyl pyrimidine pyrophosphate (HMP-PP) to form thiamine monophosphate (TMP).</text>
</comment>
<evidence type="ECO:0000256" key="5">
    <source>
        <dbReference type="ARBA" id="ARBA00022977"/>
    </source>
</evidence>
<evidence type="ECO:0000256" key="6">
    <source>
        <dbReference type="ARBA" id="ARBA00047334"/>
    </source>
</evidence>
<dbReference type="GO" id="GO:0004789">
    <property type="term" value="F:thiamine-phosphate diphosphorylase activity"/>
    <property type="evidence" value="ECO:0007669"/>
    <property type="project" value="UniProtKB-UniRule"/>
</dbReference>
<keyword evidence="5 9" id="KW-0784">Thiamine biosynthesis</keyword>
<comment type="similarity">
    <text evidence="9 10">Belongs to the thiamine-phosphate synthase family.</text>
</comment>
<dbReference type="CDD" id="cd00564">
    <property type="entry name" value="TMP_TenI"/>
    <property type="match status" value="1"/>
</dbReference>
<dbReference type="OrthoDB" id="9789949at2"/>
<comment type="cofactor">
    <cofactor evidence="9">
        <name>Mg(2+)</name>
        <dbReference type="ChEBI" id="CHEBI:18420"/>
    </cofactor>
    <text evidence="9">Binds 1 Mg(2+) ion per subunit.</text>
</comment>
<dbReference type="RefSeq" id="WP_037332734.1">
    <property type="nucleotide sequence ID" value="NZ_APNK01000001.1"/>
</dbReference>
<feature type="binding site" evidence="9">
    <location>
        <position position="162"/>
    </location>
    <ligand>
        <name>2-[(2R,5Z)-2-carboxy-4-methylthiazol-5(2H)-ylidene]ethyl phosphate</name>
        <dbReference type="ChEBI" id="CHEBI:62899"/>
    </ligand>
</feature>
<name>A0A084IR64_SALHC</name>
<comment type="pathway">
    <text evidence="1 9 11">Cofactor biosynthesis; thiamine diphosphate biosynthesis; thiamine phosphate from 4-amino-2-methyl-5-diphosphomethylpyrimidine and 4-methyl-5-(2-phosphoethyl)-thiazole: step 1/1.</text>
</comment>
<dbReference type="Pfam" id="PF02581">
    <property type="entry name" value="TMP-TENI"/>
    <property type="match status" value="1"/>
</dbReference>
<dbReference type="GO" id="GO:0009228">
    <property type="term" value="P:thiamine biosynthetic process"/>
    <property type="evidence" value="ECO:0007669"/>
    <property type="project" value="UniProtKB-KW"/>
</dbReference>
<keyword evidence="4 9" id="KW-0460">Magnesium</keyword>
<keyword evidence="14" id="KW-1185">Reference proteome</keyword>
<evidence type="ECO:0000313" key="13">
    <source>
        <dbReference type="EMBL" id="KEZ79198.1"/>
    </source>
</evidence>
<feature type="binding site" evidence="9">
    <location>
        <begin position="133"/>
        <end position="135"/>
    </location>
    <ligand>
        <name>2-[(2R,5Z)-2-carboxy-4-methylthiazol-5(2H)-ylidene]ethyl phosphate</name>
        <dbReference type="ChEBI" id="CHEBI:62899"/>
    </ligand>
</feature>
<feature type="binding site" evidence="9">
    <location>
        <position position="136"/>
    </location>
    <ligand>
        <name>4-amino-2-methyl-5-(diphosphooxymethyl)pyrimidine</name>
        <dbReference type="ChEBI" id="CHEBI:57841"/>
    </ligand>
</feature>
<evidence type="ECO:0000256" key="9">
    <source>
        <dbReference type="HAMAP-Rule" id="MF_00097"/>
    </source>
</evidence>
<evidence type="ECO:0000256" key="2">
    <source>
        <dbReference type="ARBA" id="ARBA00022679"/>
    </source>
</evidence>
<comment type="caution">
    <text evidence="13">The sequence shown here is derived from an EMBL/GenBank/DDBJ whole genome shotgun (WGS) entry which is preliminary data.</text>
</comment>
<evidence type="ECO:0000256" key="7">
    <source>
        <dbReference type="ARBA" id="ARBA00047851"/>
    </source>
</evidence>
<dbReference type="InterPro" id="IPR013785">
    <property type="entry name" value="Aldolase_TIM"/>
</dbReference>
<dbReference type="PATRIC" id="fig|1304275.5.peg.112"/>
<comment type="catalytic activity">
    <reaction evidence="6 9 10">
        <text>4-methyl-5-(2-phosphooxyethyl)-thiazole + 4-amino-2-methyl-5-(diphosphooxymethyl)pyrimidine + H(+) = thiamine phosphate + diphosphate</text>
        <dbReference type="Rhea" id="RHEA:22328"/>
        <dbReference type="ChEBI" id="CHEBI:15378"/>
        <dbReference type="ChEBI" id="CHEBI:33019"/>
        <dbReference type="ChEBI" id="CHEBI:37575"/>
        <dbReference type="ChEBI" id="CHEBI:57841"/>
        <dbReference type="ChEBI" id="CHEBI:58296"/>
        <dbReference type="EC" id="2.5.1.3"/>
    </reaction>
</comment>
<evidence type="ECO:0000256" key="10">
    <source>
        <dbReference type="RuleBase" id="RU003826"/>
    </source>
</evidence>
<dbReference type="Gene3D" id="3.20.20.70">
    <property type="entry name" value="Aldolase class I"/>
    <property type="match status" value="1"/>
</dbReference>
<feature type="binding site" evidence="9">
    <location>
        <position position="68"/>
    </location>
    <ligand>
        <name>Mg(2+)</name>
        <dbReference type="ChEBI" id="CHEBI:18420"/>
    </ligand>
</feature>
<sequence length="208" mass="21270">MNAPRGVYAIYDRASLASDRLDAVEAVLSAGAVWLQYRDKRESAPDRGLLAELAALTQSHGAKLIVNDDWRLAVEIGADGVHLGQSDGSVTQARSAFGPNAIIGISCQDRIERARAGIAAGASYVSFGRFFTSTTKPDAPPAAPGVLTAARELGVPVVAIGGINAGNAATLIDAGADLVAVSAGLFAAADPGAATAELDRLFADRAQN</sequence>